<keyword evidence="2" id="KW-0732">Signal</keyword>
<evidence type="ECO:0000256" key="1">
    <source>
        <dbReference type="ARBA" id="ARBA00009034"/>
    </source>
</evidence>
<sequence>MAIKICGHRLSNKLEKICAGATCENNFSEEEELDAYFEGLKIATRCCRHGCSEIQLEQLCCTFSYKKQHFAITQSDREEISLPKFINRPF</sequence>
<keyword evidence="3" id="KW-1185">Reference proteome</keyword>
<dbReference type="InterPro" id="IPR036438">
    <property type="entry name" value="Insulin-like_sf"/>
</dbReference>
<dbReference type="InterPro" id="IPR022353">
    <property type="entry name" value="Insulin_CS"/>
</dbReference>
<dbReference type="WBParaSite" id="ACRNAN_scaffold7929.g28158.t1">
    <property type="protein sequence ID" value="ACRNAN_scaffold7929.g28158.t1"/>
    <property type="gene ID" value="ACRNAN_scaffold7929.g28158"/>
</dbReference>
<evidence type="ECO:0000313" key="3">
    <source>
        <dbReference type="Proteomes" id="UP000887540"/>
    </source>
</evidence>
<dbReference type="AlphaFoldDB" id="A0A914EHJ1"/>
<organism evidence="3 4">
    <name type="scientific">Acrobeloides nanus</name>
    <dbReference type="NCBI Taxonomy" id="290746"/>
    <lineage>
        <taxon>Eukaryota</taxon>
        <taxon>Metazoa</taxon>
        <taxon>Ecdysozoa</taxon>
        <taxon>Nematoda</taxon>
        <taxon>Chromadorea</taxon>
        <taxon>Rhabditida</taxon>
        <taxon>Tylenchina</taxon>
        <taxon>Cephalobomorpha</taxon>
        <taxon>Cephaloboidea</taxon>
        <taxon>Cephalobidae</taxon>
        <taxon>Acrobeloides</taxon>
    </lineage>
</organism>
<dbReference type="SUPFAM" id="SSF56994">
    <property type="entry name" value="Insulin-like"/>
    <property type="match status" value="1"/>
</dbReference>
<protein>
    <submittedName>
        <fullName evidence="4">Uncharacterized protein</fullName>
    </submittedName>
</protein>
<dbReference type="Gene3D" id="1.10.100.10">
    <property type="entry name" value="Insulin-like"/>
    <property type="match status" value="1"/>
</dbReference>
<comment type="similarity">
    <text evidence="1">Belongs to the insulin family.</text>
</comment>
<evidence type="ECO:0000256" key="2">
    <source>
        <dbReference type="ARBA" id="ARBA00022729"/>
    </source>
</evidence>
<accession>A0A914EHJ1</accession>
<evidence type="ECO:0000313" key="4">
    <source>
        <dbReference type="WBParaSite" id="ACRNAN_scaffold7929.g28158.t1"/>
    </source>
</evidence>
<name>A0A914EHJ1_9BILA</name>
<reference evidence="4" key="1">
    <citation type="submission" date="2022-11" db="UniProtKB">
        <authorList>
            <consortium name="WormBaseParasite"/>
        </authorList>
    </citation>
    <scope>IDENTIFICATION</scope>
</reference>
<proteinExistence type="inferred from homology"/>
<dbReference type="PROSITE" id="PS00262">
    <property type="entry name" value="INSULIN"/>
    <property type="match status" value="1"/>
</dbReference>
<dbReference type="Proteomes" id="UP000887540">
    <property type="component" value="Unplaced"/>
</dbReference>